<dbReference type="PANTHER" id="PTHR12526:SF630">
    <property type="entry name" value="GLYCOSYLTRANSFERASE"/>
    <property type="match status" value="1"/>
</dbReference>
<dbReference type="Pfam" id="PF13477">
    <property type="entry name" value="Glyco_trans_4_2"/>
    <property type="match status" value="1"/>
</dbReference>
<dbReference type="OrthoDB" id="4611853at2"/>
<feature type="domain" description="Glycosyl transferase family 1" evidence="1">
    <location>
        <begin position="198"/>
        <end position="363"/>
    </location>
</feature>
<proteinExistence type="predicted"/>
<dbReference type="GO" id="GO:0102710">
    <property type="term" value="F:D-inositol-3-phosphate glycosyltransferase activity"/>
    <property type="evidence" value="ECO:0007669"/>
    <property type="project" value="UniProtKB-EC"/>
</dbReference>
<accession>A0A5E7FCJ0</accession>
<name>A0A5E7FCJ0_PSEFL</name>
<sequence length="386" mass="41706">MQANKLKIARVSTVPFFVLTQLRAQIDALNASGMAVTVITSNDEMSDELAANRNFTYVPVNIEREINPVKDFLSLIALVGIFKKNKFDVVHSTTPKAGLLCAIAGFFSGATIRLHTFTGQPWVTMSGLKRSILKLCDKVIGVLNTHCYADSVSQKDFLVSNGIIKAEKISVLGAGSLAGIDLDRFDTFRYTPEKLSALRESLNITEAGKVLLFVGRITPDKGIEELMSAFSEIVQKDNDVFLVLVGPFESAGENVVGQVTDVKVRNNIKVVGYSNEPEKYMALADLLCLPSYREGFGTVVIEAAAMGTPTVGTNIYGLSDAIVEGETGVLVPVRDSGALKTAIVSMLSNPSLLSAMGVAARNRAIADFGSKTCSDLLIKEYKRFFN</sequence>
<gene>
    <name evidence="3" type="primary">mshA_4</name>
    <name evidence="3" type="ORF">PS723_05460</name>
</gene>
<dbReference type="Gene3D" id="3.40.50.2000">
    <property type="entry name" value="Glycogen Phosphorylase B"/>
    <property type="match status" value="2"/>
</dbReference>
<dbReference type="EC" id="2.4.1.250" evidence="3"/>
<reference evidence="3 4" key="1">
    <citation type="submission" date="2019-09" db="EMBL/GenBank/DDBJ databases">
        <authorList>
            <person name="Chandra G."/>
            <person name="Truman W A."/>
        </authorList>
    </citation>
    <scope>NUCLEOTIDE SEQUENCE [LARGE SCALE GENOMIC DNA]</scope>
    <source>
        <strain evidence="3">PS723</strain>
    </source>
</reference>
<evidence type="ECO:0000259" key="1">
    <source>
        <dbReference type="Pfam" id="PF00534"/>
    </source>
</evidence>
<organism evidence="3 4">
    <name type="scientific">Pseudomonas fluorescens</name>
    <dbReference type="NCBI Taxonomy" id="294"/>
    <lineage>
        <taxon>Bacteria</taxon>
        <taxon>Pseudomonadati</taxon>
        <taxon>Pseudomonadota</taxon>
        <taxon>Gammaproteobacteria</taxon>
        <taxon>Pseudomonadales</taxon>
        <taxon>Pseudomonadaceae</taxon>
        <taxon>Pseudomonas</taxon>
    </lineage>
</organism>
<dbReference type="RefSeq" id="WP_150806716.1">
    <property type="nucleotide sequence ID" value="NZ_CABVHY010000035.1"/>
</dbReference>
<feature type="domain" description="Glycosyltransferase subfamily 4-like N-terminal" evidence="2">
    <location>
        <begin position="25"/>
        <end position="104"/>
    </location>
</feature>
<dbReference type="CDD" id="cd03808">
    <property type="entry name" value="GT4_CapM-like"/>
    <property type="match status" value="1"/>
</dbReference>
<keyword evidence="3" id="KW-0328">Glycosyltransferase</keyword>
<dbReference type="AlphaFoldDB" id="A0A5E7FCJ0"/>
<dbReference type="InterPro" id="IPR028098">
    <property type="entry name" value="Glyco_trans_4-like_N"/>
</dbReference>
<dbReference type="PANTHER" id="PTHR12526">
    <property type="entry name" value="GLYCOSYLTRANSFERASE"/>
    <property type="match status" value="1"/>
</dbReference>
<evidence type="ECO:0000313" key="3">
    <source>
        <dbReference type="EMBL" id="VVO36949.1"/>
    </source>
</evidence>
<evidence type="ECO:0000313" key="4">
    <source>
        <dbReference type="Proteomes" id="UP000379480"/>
    </source>
</evidence>
<keyword evidence="3" id="KW-0808">Transferase</keyword>
<dbReference type="Proteomes" id="UP000379480">
    <property type="component" value="Unassembled WGS sequence"/>
</dbReference>
<dbReference type="Pfam" id="PF00534">
    <property type="entry name" value="Glycos_transf_1"/>
    <property type="match status" value="1"/>
</dbReference>
<dbReference type="InterPro" id="IPR001296">
    <property type="entry name" value="Glyco_trans_1"/>
</dbReference>
<dbReference type="GO" id="GO:1901135">
    <property type="term" value="P:carbohydrate derivative metabolic process"/>
    <property type="evidence" value="ECO:0007669"/>
    <property type="project" value="UniProtKB-ARBA"/>
</dbReference>
<dbReference type="EMBL" id="CABVHY010000035">
    <property type="protein sequence ID" value="VVO36949.1"/>
    <property type="molecule type" value="Genomic_DNA"/>
</dbReference>
<evidence type="ECO:0000259" key="2">
    <source>
        <dbReference type="Pfam" id="PF13477"/>
    </source>
</evidence>
<protein>
    <submittedName>
        <fullName evidence="3">D-inositol-3-phosphate glycosyltransferase</fullName>
        <ecNumber evidence="3">2.4.1.250</ecNumber>
    </submittedName>
</protein>
<dbReference type="SUPFAM" id="SSF53756">
    <property type="entry name" value="UDP-Glycosyltransferase/glycogen phosphorylase"/>
    <property type="match status" value="1"/>
</dbReference>